<sequence length="301" mass="34059">MGEDGSKMEILPFELQDSILRDLDSITDIKATRLLNRHFHELATPHLFRRIFLTVRTDSFERLNQICSSTLSQYVRCLHYNIWEVPLILEREWNQGLARLAWKGKHIRLGHLPRYQEYYNSFSGQVHHHEHSLLVKAFRRLPALQSLEISESEPSCLSSEAGQHMDLAHAITAATCSRDHTPRDRTSAMSGKVSRALTVILAHGEATNASLESLRLQGFRWPWLDMRDVRMWHGDSILNGALKNLRWLAISVAEAGRSGANGILADIPDPAAAVEVWKGLIGRAEGLKRIEVSLEDCTVMA</sequence>
<dbReference type="OrthoDB" id="3140657at2759"/>
<dbReference type="AlphaFoldDB" id="A0A8H7AP56"/>
<evidence type="ECO:0008006" key="3">
    <source>
        <dbReference type="Google" id="ProtNLM"/>
    </source>
</evidence>
<reference evidence="1" key="1">
    <citation type="submission" date="2020-02" db="EMBL/GenBank/DDBJ databases">
        <authorList>
            <person name="Palmer J.M."/>
        </authorList>
    </citation>
    <scope>NUCLEOTIDE SEQUENCE</scope>
    <source>
        <strain evidence="1">EPUS1.4</strain>
        <tissue evidence="1">Thallus</tissue>
    </source>
</reference>
<name>A0A8H7AP56_9EURO</name>
<dbReference type="EMBL" id="JAACFV010000028">
    <property type="protein sequence ID" value="KAF7510661.1"/>
    <property type="molecule type" value="Genomic_DNA"/>
</dbReference>
<dbReference type="SUPFAM" id="SSF81383">
    <property type="entry name" value="F-box domain"/>
    <property type="match status" value="1"/>
</dbReference>
<keyword evidence="2" id="KW-1185">Reference proteome</keyword>
<dbReference type="Proteomes" id="UP000606974">
    <property type="component" value="Unassembled WGS sequence"/>
</dbReference>
<evidence type="ECO:0000313" key="2">
    <source>
        <dbReference type="Proteomes" id="UP000606974"/>
    </source>
</evidence>
<organism evidence="1 2">
    <name type="scientific">Endocarpon pusillum</name>
    <dbReference type="NCBI Taxonomy" id="364733"/>
    <lineage>
        <taxon>Eukaryota</taxon>
        <taxon>Fungi</taxon>
        <taxon>Dikarya</taxon>
        <taxon>Ascomycota</taxon>
        <taxon>Pezizomycotina</taxon>
        <taxon>Eurotiomycetes</taxon>
        <taxon>Chaetothyriomycetidae</taxon>
        <taxon>Verrucariales</taxon>
        <taxon>Verrucariaceae</taxon>
        <taxon>Endocarpon</taxon>
    </lineage>
</organism>
<comment type="caution">
    <text evidence="1">The sequence shown here is derived from an EMBL/GenBank/DDBJ whole genome shotgun (WGS) entry which is preliminary data.</text>
</comment>
<accession>A0A8H7AP56</accession>
<proteinExistence type="predicted"/>
<dbReference type="InterPro" id="IPR036047">
    <property type="entry name" value="F-box-like_dom_sf"/>
</dbReference>
<evidence type="ECO:0000313" key="1">
    <source>
        <dbReference type="EMBL" id="KAF7510661.1"/>
    </source>
</evidence>
<gene>
    <name evidence="1" type="ORF">GJ744_006273</name>
</gene>
<protein>
    <recommendedName>
        <fullName evidence="3">F-box domain-containing protein</fullName>
    </recommendedName>
</protein>